<evidence type="ECO:0000256" key="4">
    <source>
        <dbReference type="ARBA" id="ARBA00022692"/>
    </source>
</evidence>
<comment type="similarity">
    <text evidence="2">Belongs to the MreD family.</text>
</comment>
<evidence type="ECO:0000256" key="5">
    <source>
        <dbReference type="ARBA" id="ARBA00022960"/>
    </source>
</evidence>
<evidence type="ECO:0000256" key="7">
    <source>
        <dbReference type="ARBA" id="ARBA00023136"/>
    </source>
</evidence>
<dbReference type="EMBL" id="JAAYEE010000107">
    <property type="protein sequence ID" value="NLW35135.1"/>
    <property type="molecule type" value="Genomic_DNA"/>
</dbReference>
<reference evidence="9" key="2">
    <citation type="submission" date="2020-01" db="EMBL/GenBank/DDBJ databases">
        <authorList>
            <person name="Campanaro S."/>
        </authorList>
    </citation>
    <scope>NUCLEOTIDE SEQUENCE</scope>
    <source>
        <strain evidence="9">AS06rmzACSIP_7</strain>
    </source>
</reference>
<evidence type="ECO:0000313" key="9">
    <source>
        <dbReference type="EMBL" id="NLW35135.1"/>
    </source>
</evidence>
<feature type="transmembrane region" description="Helical" evidence="8">
    <location>
        <begin position="99"/>
        <end position="121"/>
    </location>
</feature>
<dbReference type="GO" id="GO:0008360">
    <property type="term" value="P:regulation of cell shape"/>
    <property type="evidence" value="ECO:0007669"/>
    <property type="project" value="UniProtKB-KW"/>
</dbReference>
<proteinExistence type="inferred from homology"/>
<dbReference type="InterPro" id="IPR007227">
    <property type="entry name" value="Cell_shape_determining_MreD"/>
</dbReference>
<keyword evidence="7 8" id="KW-0472">Membrane</keyword>
<protein>
    <submittedName>
        <fullName evidence="9">Rod shape-determining protein MreD</fullName>
    </submittedName>
</protein>
<evidence type="ECO:0000256" key="1">
    <source>
        <dbReference type="ARBA" id="ARBA00004651"/>
    </source>
</evidence>
<keyword evidence="4 8" id="KW-0812">Transmembrane</keyword>
<evidence type="ECO:0000256" key="6">
    <source>
        <dbReference type="ARBA" id="ARBA00022989"/>
    </source>
</evidence>
<keyword evidence="6 8" id="KW-1133">Transmembrane helix</keyword>
<dbReference type="NCBIfam" id="TIGR03426">
    <property type="entry name" value="shape_MreD"/>
    <property type="match status" value="1"/>
</dbReference>
<dbReference type="Proteomes" id="UP000777265">
    <property type="component" value="Unassembled WGS sequence"/>
</dbReference>
<evidence type="ECO:0000256" key="2">
    <source>
        <dbReference type="ARBA" id="ARBA00007776"/>
    </source>
</evidence>
<dbReference type="GO" id="GO:0005886">
    <property type="term" value="C:plasma membrane"/>
    <property type="evidence" value="ECO:0007669"/>
    <property type="project" value="UniProtKB-SubCell"/>
</dbReference>
<reference evidence="9" key="1">
    <citation type="journal article" date="2020" name="Biotechnol. Biofuels">
        <title>New insights from the biogas microbiome by comprehensive genome-resolved metagenomics of nearly 1600 species originating from multiple anaerobic digesters.</title>
        <authorList>
            <person name="Campanaro S."/>
            <person name="Treu L."/>
            <person name="Rodriguez-R L.M."/>
            <person name="Kovalovszki A."/>
            <person name="Ziels R.M."/>
            <person name="Maus I."/>
            <person name="Zhu X."/>
            <person name="Kougias P.G."/>
            <person name="Basile A."/>
            <person name="Luo G."/>
            <person name="Schluter A."/>
            <person name="Konstantinidis K.T."/>
            <person name="Angelidaki I."/>
        </authorList>
    </citation>
    <scope>NUCLEOTIDE SEQUENCE</scope>
    <source>
        <strain evidence="9">AS06rmzACSIP_7</strain>
    </source>
</reference>
<evidence type="ECO:0000256" key="8">
    <source>
        <dbReference type="SAM" id="Phobius"/>
    </source>
</evidence>
<comment type="subcellular location">
    <subcellularLocation>
        <location evidence="1">Cell membrane</location>
        <topology evidence="1">Multi-pass membrane protein</topology>
    </subcellularLocation>
</comment>
<feature type="transmembrane region" description="Helical" evidence="8">
    <location>
        <begin position="133"/>
        <end position="153"/>
    </location>
</feature>
<organism evidence="9 10">
    <name type="scientific">Syntrophorhabdus aromaticivorans</name>
    <dbReference type="NCBI Taxonomy" id="328301"/>
    <lineage>
        <taxon>Bacteria</taxon>
        <taxon>Pseudomonadati</taxon>
        <taxon>Thermodesulfobacteriota</taxon>
        <taxon>Syntrophorhabdia</taxon>
        <taxon>Syntrophorhabdales</taxon>
        <taxon>Syntrophorhabdaceae</taxon>
        <taxon>Syntrophorhabdus</taxon>
    </lineage>
</organism>
<gene>
    <name evidence="9" type="primary">mreD</name>
    <name evidence="9" type="ORF">GXY80_06580</name>
</gene>
<dbReference type="Pfam" id="PF04093">
    <property type="entry name" value="MreD"/>
    <property type="match status" value="1"/>
</dbReference>
<comment type="caution">
    <text evidence="9">The sequence shown here is derived from an EMBL/GenBank/DDBJ whole genome shotgun (WGS) entry which is preliminary data.</text>
</comment>
<evidence type="ECO:0000313" key="10">
    <source>
        <dbReference type="Proteomes" id="UP000777265"/>
    </source>
</evidence>
<evidence type="ECO:0000256" key="3">
    <source>
        <dbReference type="ARBA" id="ARBA00022475"/>
    </source>
</evidence>
<feature type="transmembrane region" description="Helical" evidence="8">
    <location>
        <begin position="35"/>
        <end position="58"/>
    </location>
</feature>
<accession>A0A351U285</accession>
<dbReference type="AlphaFoldDB" id="A0A351U285"/>
<dbReference type="STRING" id="909663.GCA_000512235_02555"/>
<keyword evidence="3" id="KW-1003">Cell membrane</keyword>
<name>A0A351U285_9BACT</name>
<keyword evidence="5" id="KW-0133">Cell shape</keyword>
<feature type="transmembrane region" description="Helical" evidence="8">
    <location>
        <begin position="70"/>
        <end position="87"/>
    </location>
</feature>
<sequence>MMKAALYLAIGLVMTTLECSLFSFLPTELFKPDLGIPFVIYTAFFLNPFAGLVTSIFVGLMQEVLSCTPAGSMLFAKVSIFIITLFMKNKLYIDSRYSFSFACSGAVLVESFLFLTISLVIQGESRDIGNVMFYAVPNAIVTGFLSLLIFSLIESLNVRYFDRH</sequence>